<evidence type="ECO:0008006" key="3">
    <source>
        <dbReference type="Google" id="ProtNLM"/>
    </source>
</evidence>
<dbReference type="RefSeq" id="YP_004539115.1">
    <property type="nucleotide sequence ID" value="NC_015585.1"/>
</dbReference>
<reference evidence="2" key="1">
    <citation type="journal article" date="2011" name="Appl. Environ. Microbiol.">
        <title>Bacteriophages LIMElight and LIMEzero of Pantoea agglomerans, belonging to the "phiKMV-like viruses".</title>
        <authorList>
            <person name="Adriaenssens E.M."/>
            <person name="Ceyssens P.J."/>
            <person name="Dunon V."/>
            <person name="Ackermann H.W."/>
            <person name="Van Vaerenbergh J."/>
            <person name="Maes M."/>
            <person name="De Proft M."/>
            <person name="Lavigne R."/>
        </authorList>
    </citation>
    <scope>NUCLEOTIDE SEQUENCE [LARGE SCALE GENOMIC DNA]</scope>
</reference>
<dbReference type="Pfam" id="PF25675">
    <property type="entry name" value="Phage_nozzle"/>
    <property type="match status" value="1"/>
</dbReference>
<dbReference type="OrthoDB" id="780at10239"/>
<keyword evidence="2" id="KW-1185">Reference proteome</keyword>
<name>F4N9U5_9CAUD</name>
<dbReference type="KEGG" id="vg:10894622"/>
<sequence>MSTVQGNYPTLLGGVSQQVYTERQVGQVETQVNMTSDTVRGLRKRPGTRLVLDVSGEDTQWSLGNTGHLRQFTADLGWGQTSFVVNTITGTVSAIQEADVMQVLGTKPYLVTSNPSDIVFATVGSELYVGNCDVLPATVTNESRWNPRLGGYFFVLSGAYGKVYSVTVSWGTVSYTASYTTPQASDTDASNQSTGEYIINQLVNSLSSQVSSSVLNLASDGSYLSFRLQSGYDSDDVLLVTTSTGSTYAIASKAHSAKSTDDLPARVPFNDGFIMTVGDTGSYQYFQWLVGESRWQECGKYGSPTGLDPGTMPLKIIASDTENQHEFSAVEWGGREAGDDDNNETPQFLLEDGVGMTGMSAFQGRLIIFSGPYISMSSNVRAYRTYFYRTTVTQVLDGDRIEFTSTSFSGASFRYGVPFNSDLILASETHQGVIPGRNQVLTPNNATAVLTSAYQMNTDVSPLVCGRSLYYSYPRSTSSFAIKELTPSGYTDLQYVSQDVTDHIPTYLEGAASYICSSTTNNIVVIGSTTELNTLYVNEYMWSADSKVQSSWHKWTFNGTIHCAWFVRENLLLLIEQDNAMHLVYLSMRDVPNPEDANRYLPATDFNLTLDVTNPTGNAPYIQFASTGVQAQLWDLMTASGLDAFAAVTTTGPYIGAEVGLKSLEPATRRLHLYATYGERTLHVGQRFTAQFSPTPPIITDSNGGYVDVPKLMIQAFNLIVRYTSPFKITAGDDAGLVYDGLDSSAIDFQSEELNLNQATLTKRHKIRARMGTNSETSETLFESNTPGDFNLLTLGYILKFNNRIRRM</sequence>
<dbReference type="GeneID" id="10894622"/>
<organism evidence="1 2">
    <name type="scientific">Pantoea phage LIMEzero</name>
    <dbReference type="NCBI Taxonomy" id="943335"/>
    <lineage>
        <taxon>Viruses</taxon>
        <taxon>Duplodnaviria</taxon>
        <taxon>Heunggongvirae</taxon>
        <taxon>Uroviricota</taxon>
        <taxon>Caudoviricetes</taxon>
        <taxon>Autographivirales</taxon>
        <taxon>Autoscriptoviridae</taxon>
        <taxon>Stentvirinae</taxon>
        <taxon>Waewaevirus</taxon>
        <taxon>Waewaevirus limezero</taxon>
    </lineage>
</organism>
<dbReference type="EMBL" id="FR751545">
    <property type="protein sequence ID" value="CBY88573.1"/>
    <property type="molecule type" value="Genomic_DNA"/>
</dbReference>
<evidence type="ECO:0000313" key="2">
    <source>
        <dbReference type="Proteomes" id="UP000008465"/>
    </source>
</evidence>
<dbReference type="Proteomes" id="UP000008465">
    <property type="component" value="Segment"/>
</dbReference>
<evidence type="ECO:0000313" key="1">
    <source>
        <dbReference type="EMBL" id="CBY88573.1"/>
    </source>
</evidence>
<accession>F4N9U5</accession>
<dbReference type="InterPro" id="IPR058003">
    <property type="entry name" value="Phage_gp12"/>
</dbReference>
<protein>
    <recommendedName>
        <fullName evidence="3">Tail tubular protein B</fullName>
    </recommendedName>
</protein>
<proteinExistence type="predicted"/>